<dbReference type="InterPro" id="IPR050266">
    <property type="entry name" value="AB_hydrolase_sf"/>
</dbReference>
<feature type="domain" description="AB hydrolase-1" evidence="1">
    <location>
        <begin position="37"/>
        <end position="287"/>
    </location>
</feature>
<organism evidence="2 3">
    <name type="scientific">Apatococcus lobatus</name>
    <dbReference type="NCBI Taxonomy" id="904363"/>
    <lineage>
        <taxon>Eukaryota</taxon>
        <taxon>Viridiplantae</taxon>
        <taxon>Chlorophyta</taxon>
        <taxon>core chlorophytes</taxon>
        <taxon>Trebouxiophyceae</taxon>
        <taxon>Chlorellales</taxon>
        <taxon>Chlorellaceae</taxon>
        <taxon>Apatococcus</taxon>
    </lineage>
</organism>
<dbReference type="AlphaFoldDB" id="A0AAW1RPK3"/>
<sequence length="315" mass="34968">MWAGGFCRVPCEGGVQVAVHHFGGTGPPLVTLAANGFMPQAYLPLIKKLKNYFTCYGIDLRGHGDSPSGPGTDLLHHGADVAKVVETLKLQGAYAFGHCLGGMAAIQAELLQPGSFCQIITYEPILYRFEEVHAIGYQHLRWTAPKLLQKVIGKRQRYFKSRQDARQRLQGKPPWNRFSPECLDQYVEHGFMDVADGCELKQKPAVEAETMIWPQHLDLMQTVYPALGRIQCPVSILSGDDISAINPTEFIAHYIENATQELACGRFERLEGLQHLGPLEDPERVAARILAHADRTLYKAPSSLKPATAQPRSRL</sequence>
<dbReference type="GO" id="GO:0016020">
    <property type="term" value="C:membrane"/>
    <property type="evidence" value="ECO:0007669"/>
    <property type="project" value="TreeGrafter"/>
</dbReference>
<dbReference type="PANTHER" id="PTHR43798:SF33">
    <property type="entry name" value="HYDROLASE, PUTATIVE (AFU_ORTHOLOGUE AFUA_2G14860)-RELATED"/>
    <property type="match status" value="1"/>
</dbReference>
<dbReference type="Proteomes" id="UP001438707">
    <property type="component" value="Unassembled WGS sequence"/>
</dbReference>
<evidence type="ECO:0000313" key="2">
    <source>
        <dbReference type="EMBL" id="KAK9835732.1"/>
    </source>
</evidence>
<evidence type="ECO:0000259" key="1">
    <source>
        <dbReference type="Pfam" id="PF12697"/>
    </source>
</evidence>
<keyword evidence="3" id="KW-1185">Reference proteome</keyword>
<dbReference type="EMBL" id="JALJOS010000008">
    <property type="protein sequence ID" value="KAK9835732.1"/>
    <property type="molecule type" value="Genomic_DNA"/>
</dbReference>
<evidence type="ECO:0000313" key="3">
    <source>
        <dbReference type="Proteomes" id="UP001438707"/>
    </source>
</evidence>
<dbReference type="InterPro" id="IPR000073">
    <property type="entry name" value="AB_hydrolase_1"/>
</dbReference>
<protein>
    <recommendedName>
        <fullName evidence="1">AB hydrolase-1 domain-containing protein</fullName>
    </recommendedName>
</protein>
<reference evidence="2 3" key="1">
    <citation type="journal article" date="2024" name="Nat. Commun.">
        <title>Phylogenomics reveals the evolutionary origins of lichenization in chlorophyte algae.</title>
        <authorList>
            <person name="Puginier C."/>
            <person name="Libourel C."/>
            <person name="Otte J."/>
            <person name="Skaloud P."/>
            <person name="Haon M."/>
            <person name="Grisel S."/>
            <person name="Petersen M."/>
            <person name="Berrin J.G."/>
            <person name="Delaux P.M."/>
            <person name="Dal Grande F."/>
            <person name="Keller J."/>
        </authorList>
    </citation>
    <scope>NUCLEOTIDE SEQUENCE [LARGE SCALE GENOMIC DNA]</scope>
    <source>
        <strain evidence="2 3">SAG 2145</strain>
    </source>
</reference>
<dbReference type="PANTHER" id="PTHR43798">
    <property type="entry name" value="MONOACYLGLYCEROL LIPASE"/>
    <property type="match status" value="1"/>
</dbReference>
<dbReference type="Gene3D" id="3.40.50.1820">
    <property type="entry name" value="alpha/beta hydrolase"/>
    <property type="match status" value="1"/>
</dbReference>
<accession>A0AAW1RPK3</accession>
<comment type="caution">
    <text evidence="2">The sequence shown here is derived from an EMBL/GenBank/DDBJ whole genome shotgun (WGS) entry which is preliminary data.</text>
</comment>
<dbReference type="InterPro" id="IPR029058">
    <property type="entry name" value="AB_hydrolase_fold"/>
</dbReference>
<gene>
    <name evidence="2" type="ORF">WJX74_006968</name>
</gene>
<dbReference type="Pfam" id="PF12697">
    <property type="entry name" value="Abhydrolase_6"/>
    <property type="match status" value="1"/>
</dbReference>
<dbReference type="SUPFAM" id="SSF53474">
    <property type="entry name" value="alpha/beta-Hydrolases"/>
    <property type="match status" value="1"/>
</dbReference>
<proteinExistence type="predicted"/>
<name>A0AAW1RPK3_9CHLO</name>